<evidence type="ECO:0000256" key="1">
    <source>
        <dbReference type="SAM" id="MobiDB-lite"/>
    </source>
</evidence>
<organism evidence="2">
    <name type="scientific">mine drainage metagenome</name>
    <dbReference type="NCBI Taxonomy" id="410659"/>
    <lineage>
        <taxon>unclassified sequences</taxon>
        <taxon>metagenomes</taxon>
        <taxon>ecological metagenomes</taxon>
    </lineage>
</organism>
<feature type="region of interest" description="Disordered" evidence="1">
    <location>
        <begin position="31"/>
        <end position="52"/>
    </location>
</feature>
<dbReference type="InterPro" id="IPR029063">
    <property type="entry name" value="SAM-dependent_MTases_sf"/>
</dbReference>
<accession>T0Y521</accession>
<name>T0Y521_9ZZZZ</name>
<reference evidence="2" key="1">
    <citation type="submission" date="2013-08" db="EMBL/GenBank/DDBJ databases">
        <authorList>
            <person name="Mendez C."/>
            <person name="Richter M."/>
            <person name="Ferrer M."/>
            <person name="Sanchez J."/>
        </authorList>
    </citation>
    <scope>NUCLEOTIDE SEQUENCE</scope>
</reference>
<protein>
    <submittedName>
        <fullName evidence="2">DNA methylase N-4/N-6 domain protein</fullName>
        <ecNumber evidence="2">2.1.1.-</ecNumber>
    </submittedName>
</protein>
<dbReference type="AlphaFoldDB" id="T0Y521"/>
<gene>
    <name evidence="2" type="ORF">B2A_15031</name>
</gene>
<feature type="non-terminal residue" evidence="2">
    <location>
        <position position="52"/>
    </location>
</feature>
<keyword evidence="2" id="KW-0808">Transferase</keyword>
<evidence type="ECO:0000313" key="2">
    <source>
        <dbReference type="EMBL" id="EQD28193.1"/>
    </source>
</evidence>
<dbReference type="EC" id="2.1.1.-" evidence="2"/>
<proteinExistence type="predicted"/>
<keyword evidence="2" id="KW-0489">Methyltransferase</keyword>
<dbReference type="GO" id="GO:0008168">
    <property type="term" value="F:methyltransferase activity"/>
    <property type="evidence" value="ECO:0007669"/>
    <property type="project" value="UniProtKB-KW"/>
</dbReference>
<dbReference type="EMBL" id="AUZZ01010939">
    <property type="protein sequence ID" value="EQD28193.1"/>
    <property type="molecule type" value="Genomic_DNA"/>
</dbReference>
<dbReference type="Gene3D" id="3.40.50.150">
    <property type="entry name" value="Vaccinia Virus protein VP39"/>
    <property type="match status" value="1"/>
</dbReference>
<comment type="caution">
    <text evidence="2">The sequence shown here is derived from an EMBL/GenBank/DDBJ whole genome shotgun (WGS) entry which is preliminary data.</text>
</comment>
<sequence length="52" mass="6078">MPESVGDRPTKAHEYLFLLAKSERYYYDAEAIREPDSGQDHPRNVLDLREPT</sequence>
<dbReference type="GO" id="GO:0032259">
    <property type="term" value="P:methylation"/>
    <property type="evidence" value="ECO:0007669"/>
    <property type="project" value="UniProtKB-KW"/>
</dbReference>
<reference evidence="2" key="2">
    <citation type="journal article" date="2014" name="ISME J.">
        <title>Microbial stratification in low pH oxic and suboxic macroscopic growths along an acid mine drainage.</title>
        <authorList>
            <person name="Mendez-Garcia C."/>
            <person name="Mesa V."/>
            <person name="Sprenger R.R."/>
            <person name="Richter M."/>
            <person name="Diez M.S."/>
            <person name="Solano J."/>
            <person name="Bargiela R."/>
            <person name="Golyshina O.V."/>
            <person name="Manteca A."/>
            <person name="Ramos J.L."/>
            <person name="Gallego J.R."/>
            <person name="Llorente I."/>
            <person name="Martins Dos Santos V.A."/>
            <person name="Jensen O.N."/>
            <person name="Pelaez A.I."/>
            <person name="Sanchez J."/>
            <person name="Ferrer M."/>
        </authorList>
    </citation>
    <scope>NUCLEOTIDE SEQUENCE</scope>
</reference>